<evidence type="ECO:0000256" key="1">
    <source>
        <dbReference type="SAM" id="MobiDB-lite"/>
    </source>
</evidence>
<dbReference type="EMBL" id="BGPR01181131">
    <property type="protein sequence ID" value="GBM62971.1"/>
    <property type="molecule type" value="Genomic_DNA"/>
</dbReference>
<feature type="non-terminal residue" evidence="2">
    <location>
        <position position="1"/>
    </location>
</feature>
<keyword evidence="3" id="KW-1185">Reference proteome</keyword>
<gene>
    <name evidence="2" type="ORF">AVEN_140411_1</name>
</gene>
<proteinExistence type="predicted"/>
<comment type="caution">
    <text evidence="2">The sequence shown here is derived from an EMBL/GenBank/DDBJ whole genome shotgun (WGS) entry which is preliminary data.</text>
</comment>
<feature type="region of interest" description="Disordered" evidence="1">
    <location>
        <begin position="1"/>
        <end position="36"/>
    </location>
</feature>
<evidence type="ECO:0000313" key="2">
    <source>
        <dbReference type="EMBL" id="GBM62971.1"/>
    </source>
</evidence>
<reference evidence="2 3" key="1">
    <citation type="journal article" date="2019" name="Sci. Rep.">
        <title>Orb-weaving spider Araneus ventricosus genome elucidates the spidroin gene catalogue.</title>
        <authorList>
            <person name="Kono N."/>
            <person name="Nakamura H."/>
            <person name="Ohtoshi R."/>
            <person name="Moran D.A.P."/>
            <person name="Shinohara A."/>
            <person name="Yoshida Y."/>
            <person name="Fujiwara M."/>
            <person name="Mori M."/>
            <person name="Tomita M."/>
            <person name="Arakawa K."/>
        </authorList>
    </citation>
    <scope>NUCLEOTIDE SEQUENCE [LARGE SCALE GENOMIC DNA]</scope>
</reference>
<sequence length="70" mass="7108">IAKGGGESSSESPSNRNNKNATPKSDRGRGRGRGKGQIIQLEGSVFGEGIAASASKGIFNLLAHSKTLPG</sequence>
<dbReference type="AlphaFoldDB" id="A0A4Y2HCG0"/>
<accession>A0A4Y2HCG0</accession>
<dbReference type="Proteomes" id="UP000499080">
    <property type="component" value="Unassembled WGS sequence"/>
</dbReference>
<organism evidence="2 3">
    <name type="scientific">Araneus ventricosus</name>
    <name type="common">Orbweaver spider</name>
    <name type="synonym">Epeira ventricosa</name>
    <dbReference type="NCBI Taxonomy" id="182803"/>
    <lineage>
        <taxon>Eukaryota</taxon>
        <taxon>Metazoa</taxon>
        <taxon>Ecdysozoa</taxon>
        <taxon>Arthropoda</taxon>
        <taxon>Chelicerata</taxon>
        <taxon>Arachnida</taxon>
        <taxon>Araneae</taxon>
        <taxon>Araneomorphae</taxon>
        <taxon>Entelegynae</taxon>
        <taxon>Araneoidea</taxon>
        <taxon>Araneidae</taxon>
        <taxon>Araneus</taxon>
    </lineage>
</organism>
<evidence type="ECO:0000313" key="3">
    <source>
        <dbReference type="Proteomes" id="UP000499080"/>
    </source>
</evidence>
<protein>
    <submittedName>
        <fullName evidence="2">Uncharacterized protein</fullName>
    </submittedName>
</protein>
<name>A0A4Y2HCG0_ARAVE</name>